<dbReference type="CTD" id="221400"/>
<feature type="domain" description="Tudor" evidence="2">
    <location>
        <begin position="791"/>
        <end position="851"/>
    </location>
</feature>
<dbReference type="KEGG" id="pvt:110083225"/>
<proteinExistence type="predicted"/>
<dbReference type="Gene3D" id="2.30.30.140">
    <property type="match status" value="7"/>
</dbReference>
<feature type="domain" description="Tudor" evidence="2">
    <location>
        <begin position="559"/>
        <end position="616"/>
    </location>
</feature>
<feature type="domain" description="Tudor" evidence="2">
    <location>
        <begin position="1320"/>
        <end position="1379"/>
    </location>
</feature>
<accession>A0A6J0UAS4</accession>
<evidence type="ECO:0000259" key="2">
    <source>
        <dbReference type="PROSITE" id="PS50304"/>
    </source>
</evidence>
<evidence type="ECO:0000313" key="3">
    <source>
        <dbReference type="Proteomes" id="UP001652642"/>
    </source>
</evidence>
<dbReference type="SMART" id="SM00333">
    <property type="entry name" value="TUDOR"/>
    <property type="match status" value="7"/>
</dbReference>
<keyword evidence="3" id="KW-1185">Reference proteome</keyword>
<dbReference type="GeneID" id="110083225"/>
<name>A0A6J0UAS4_9SAUR</name>
<organism evidence="3 4">
    <name type="scientific">Pogona vitticeps</name>
    <name type="common">central bearded dragon</name>
    <dbReference type="NCBI Taxonomy" id="103695"/>
    <lineage>
        <taxon>Eukaryota</taxon>
        <taxon>Metazoa</taxon>
        <taxon>Chordata</taxon>
        <taxon>Craniata</taxon>
        <taxon>Vertebrata</taxon>
        <taxon>Euteleostomi</taxon>
        <taxon>Lepidosauria</taxon>
        <taxon>Squamata</taxon>
        <taxon>Bifurcata</taxon>
        <taxon>Unidentata</taxon>
        <taxon>Episquamata</taxon>
        <taxon>Toxicofera</taxon>
        <taxon>Iguania</taxon>
        <taxon>Acrodonta</taxon>
        <taxon>Agamidae</taxon>
        <taxon>Amphibolurinae</taxon>
        <taxon>Pogona</taxon>
    </lineage>
</organism>
<dbReference type="Proteomes" id="UP001652642">
    <property type="component" value="Chromosome 1"/>
</dbReference>
<reference evidence="3" key="1">
    <citation type="submission" date="2025-05" db="UniProtKB">
        <authorList>
            <consortium name="RefSeq"/>
        </authorList>
    </citation>
    <scope>NUCLEOTIDE SEQUENCE [LARGE SCALE GENOMIC DNA]</scope>
</reference>
<evidence type="ECO:0000256" key="1">
    <source>
        <dbReference type="SAM" id="MobiDB-lite"/>
    </source>
</evidence>
<dbReference type="PANTHER" id="PTHR22948">
    <property type="entry name" value="TUDOR DOMAIN CONTAINING PROTEIN"/>
    <property type="match status" value="1"/>
</dbReference>
<dbReference type="InterPro" id="IPR035437">
    <property type="entry name" value="SNase_OB-fold_sf"/>
</dbReference>
<feature type="region of interest" description="Disordered" evidence="1">
    <location>
        <begin position="2097"/>
        <end position="2118"/>
    </location>
</feature>
<sequence>MCSVLPGPGSSVTLRVSFIELHPEVPLVKLWGFPGERRDEYLRLTEEVQARAGPRLSSSGPGGHADSLALNDLCLVELGGRWHRCRVVGRPAPRDYRVFLLDEGRTASAAASCLARGSRELFQLPSEVLGCVVADLVPSRSFGAVAVTAAPLGSRVQSFSWGPGALEFLGCLQGKEVTGVVREVLIAEHLMVLELPWLLAQMQRLGLASYISPHAFGTLLNTCLGGCPAAAFPSEPSSSPAKATVHSSVGQSQRDPLSYFYPQLDLNVTEPVSVTHVSGPYRVYCQLRSFSREIQLLSDVMYQSFEAIRGRDLQESLPAPGSPCAARGIDGCWYRALLLEVYSRGGPEEQPGAVAQVICVDYGRKEFVTKKNLRHLPTECFRMPVVTYPCSLQGITDGGTGWTHSQISQLKALLLGKEVQAHIEIYCPFEHLYYVTLYGENGLNLNSLYGVQSHCLAQSFLHSDQGCTSDLMTELESGDAPDKEESESFQGVLSTLAPTPLPVVRLKAGECHRAQVSFFQNPSKFWMYLHEHYQSLCLLNRNLHNFYSQSKKLEGILLQPKPGSLCCVMLKENTYHRALVIKVQGKGIEVYLVDRGDTKIVDLHNVKELLPQFRELPAVALRCALAHSSPNQLWSPDAAEYFRKAMLGKELVIKVLGMQEDIYIVEVFDNSLAGEKNLGKIISQGKDTTHEIQMPFQKMINESLKRGPYNAVADVSSITPNSLSAVVPNHSWIKPEFYFDEQLEVGSTVNVVVSCTENPSIFWCQLAKHSGHLRALMAKIQDYCAHSLQPYDWSSPVCLAKYSEDNKWYRGLITSTERYTEKVEVAYVDYGNKECVSLKDICATKAEFLHLKAQAFRCSLYNLIQPKGQDPFVWDEKASEAFQEFVDSASRIELKCTIFASAALNNTEVFRIVDLITPFESVCQFLTRRNLARPVQPEKSLIPSVHLLSYYYSTHNLKIGSEEVIYVTHVNDPSFFYCQLASSTAALNQLSSSIGKLSKMWHNLQTSQAPGNVYVAKYSDGNWYRAIVTSAKSTKKIFFVDFGNTELLKDEDLIVVPNDAYELLRLPRLAIKCSLSDVADPPKDATVWFEKAVLDKPLKALIVAKESDGTLIIELYDGKMQINAKLKQNFSLESSRMLSKHVEHEVSLSRCPLGREANTEIIPSLTDTVKLFHDSKKSCIENQETMRSSKPSFSWWRRRVEQQETKREVARKSPGLIDRRESLEDKKGRDFLKGPFQKREEKTHDENCSQSRINTNFVPKNICDLPQKMIKPGLKTLVYISHINDPSDFYVQLVEDQPLLDIISEKLSSSSTFESLKEQKLHIGDLICAVFADDGSWYRAVVSEEPSDELVSVVYIDYGNTAVVDICKTGQLLEDCSSFPVMSIHCALHGGKTVRLPEWTEEKILYFSQRTNEVQLNGEFVEKIEGKWEILLCDKKGNVTMDLINSYPEDPESHVVDTRSKKEIETGMINLCEVALGKNENSASNTNSMSFHWKTPKVGQTVKIFSVAAKNPGYFWCQLIDMDNLDSIERKLQEVEELEGIILDDIVSGCPCLAKQSKDGRFYRAVVSNIEQNILTVIHVDYGTEELTCIEMVRKIPHELLAIPPQAFLCCLFGFNVEEGSWTEGVNKVFCDIVAGCPVDVKIMDKKDHGSFAIPIFIVELEYQKINIKEQMKSFWKCSTENSGSTVASICRLEEENNNGQGKCSETVVFKTETCLPVSAEYTDISDSLPYSKPLHPIESCSLDAGKRTKEALPPTSPTYQTRHQATVEAVDTEDQHSVFESFDGEMDHYISEKKCNRSCSIDGAEIQHPASSRKEVSKQDHFEIQVKPESQAEILTQDVFEAQLLLDDTKSMSDLGLPLSVDTKQIMQETEMLRVHSSKDTLELETTEKPFFYDEVPKRSEFMLLEGLYAQKELQESPSEFVTHEVHPLQADKSEVDMLDLSAAFPLANTEGQPPFSETESQDLCTEGLIEVHEAVQNVSKTDCVEWQSLLEKRSRETQMSCDMCETHEDMSFLGEDYSSNTQLNEEQEMSSHDTDKKRMTFNLRGFNIGSKCMVSSGGQWHKAQISGTSAEGTKTLNNETSTLDSLLECGLEAEEQEIATGSDSPPCGNFTENTPE</sequence>
<reference evidence="4" key="2">
    <citation type="submission" date="2025-08" db="UniProtKB">
        <authorList>
            <consortium name="RefSeq"/>
        </authorList>
    </citation>
    <scope>IDENTIFICATION</scope>
</reference>
<dbReference type="Gene3D" id="2.40.50.90">
    <property type="match status" value="6"/>
</dbReference>
<dbReference type="PANTHER" id="PTHR22948:SF15">
    <property type="entry name" value="TUDOR DOMAIN-CONTAINING PROTEIN 6"/>
    <property type="match status" value="1"/>
</dbReference>
<feature type="domain" description="Tudor" evidence="2">
    <location>
        <begin position="1545"/>
        <end position="1603"/>
    </location>
</feature>
<gene>
    <name evidence="4" type="primary">TDRD6</name>
</gene>
<feature type="domain" description="Tudor" evidence="2">
    <location>
        <begin position="1006"/>
        <end position="1063"/>
    </location>
</feature>
<protein>
    <submittedName>
        <fullName evidence="4">Tudor domain-containing protein 6</fullName>
    </submittedName>
</protein>
<dbReference type="InParanoid" id="A0A6J0UAS4"/>
<evidence type="ECO:0000313" key="4">
    <source>
        <dbReference type="RefSeq" id="XP_020657158.2"/>
    </source>
</evidence>
<dbReference type="InterPro" id="IPR050621">
    <property type="entry name" value="Tudor_domain_containing"/>
</dbReference>
<dbReference type="PROSITE" id="PS50304">
    <property type="entry name" value="TUDOR"/>
    <property type="match status" value="6"/>
</dbReference>
<feature type="domain" description="Tudor" evidence="2">
    <location>
        <begin position="317"/>
        <end position="383"/>
    </location>
</feature>
<dbReference type="Pfam" id="PF00567">
    <property type="entry name" value="TUDOR"/>
    <property type="match status" value="6"/>
</dbReference>
<dbReference type="OrthoDB" id="9989103at2759"/>
<dbReference type="InterPro" id="IPR002999">
    <property type="entry name" value="Tudor"/>
</dbReference>
<dbReference type="RefSeq" id="XP_020657158.2">
    <property type="nucleotide sequence ID" value="XM_020801499.2"/>
</dbReference>
<dbReference type="SUPFAM" id="SSF63748">
    <property type="entry name" value="Tudor/PWWP/MBT"/>
    <property type="match status" value="7"/>
</dbReference>